<dbReference type="AlphaFoldDB" id="A0A0E9WTG5"/>
<organism evidence="1">
    <name type="scientific">Anguilla anguilla</name>
    <name type="common">European freshwater eel</name>
    <name type="synonym">Muraena anguilla</name>
    <dbReference type="NCBI Taxonomy" id="7936"/>
    <lineage>
        <taxon>Eukaryota</taxon>
        <taxon>Metazoa</taxon>
        <taxon>Chordata</taxon>
        <taxon>Craniata</taxon>
        <taxon>Vertebrata</taxon>
        <taxon>Euteleostomi</taxon>
        <taxon>Actinopterygii</taxon>
        <taxon>Neopterygii</taxon>
        <taxon>Teleostei</taxon>
        <taxon>Anguilliformes</taxon>
        <taxon>Anguillidae</taxon>
        <taxon>Anguilla</taxon>
    </lineage>
</organism>
<dbReference type="EMBL" id="GBXM01015006">
    <property type="protein sequence ID" value="JAH93571.1"/>
    <property type="molecule type" value="Transcribed_RNA"/>
</dbReference>
<sequence>MNCRMYRSSTDCIYPKSKTHNYNLSFFKVSSILKGISKLIVLAHVNTYFVCCPAISVI</sequence>
<reference evidence="1" key="2">
    <citation type="journal article" date="2015" name="Fish Shellfish Immunol.">
        <title>Early steps in the European eel (Anguilla anguilla)-Vibrio vulnificus interaction in the gills: Role of the RtxA13 toxin.</title>
        <authorList>
            <person name="Callol A."/>
            <person name="Pajuelo D."/>
            <person name="Ebbesson L."/>
            <person name="Teles M."/>
            <person name="MacKenzie S."/>
            <person name="Amaro C."/>
        </authorList>
    </citation>
    <scope>NUCLEOTIDE SEQUENCE</scope>
</reference>
<accession>A0A0E9WTG5</accession>
<name>A0A0E9WTG5_ANGAN</name>
<proteinExistence type="predicted"/>
<reference evidence="1" key="1">
    <citation type="submission" date="2014-11" db="EMBL/GenBank/DDBJ databases">
        <authorList>
            <person name="Amaro Gonzalez C."/>
        </authorList>
    </citation>
    <scope>NUCLEOTIDE SEQUENCE</scope>
</reference>
<protein>
    <submittedName>
        <fullName evidence="1">Uncharacterized protein</fullName>
    </submittedName>
</protein>
<evidence type="ECO:0000313" key="1">
    <source>
        <dbReference type="EMBL" id="JAH93571.1"/>
    </source>
</evidence>